<dbReference type="GeneID" id="28842196"/>
<keyword evidence="3" id="KW-1185">Reference proteome</keyword>
<dbReference type="AlphaFoldDB" id="A0A1B8GBI3"/>
<keyword evidence="1" id="KW-1133">Transmembrane helix</keyword>
<evidence type="ECO:0000256" key="1">
    <source>
        <dbReference type="SAM" id="Phobius"/>
    </source>
</evidence>
<evidence type="ECO:0008006" key="4">
    <source>
        <dbReference type="Google" id="ProtNLM"/>
    </source>
</evidence>
<dbReference type="PANTHER" id="PTHR34071:SF2">
    <property type="entry name" value="FLAVIN-NUCLEOTIDE-BINDING PROTEIN"/>
    <property type="match status" value="1"/>
</dbReference>
<dbReference type="Pfam" id="PF12900">
    <property type="entry name" value="Pyridox_ox_2"/>
    <property type="match status" value="1"/>
</dbReference>
<accession>A0A1B8GBI3</accession>
<sequence>MYKQTKENTIRVYKNRAQYDFQTIHSILASTFVATVSFVVYDDGDDEPHPFSLPMTAVAGRYNPNSQKLPEDDGDDETYVQNHEAYDQPLDIYLHGNAAMVLNKVATSQGSVRICITATKVDGVVLHFAPNGHSLNYRSCVIHGDATKVTDPEEKYHAMHLLTNHMCRRRWSSVNPIAPRAMSSVQVLKVSIRSASAKARATNINGLEREGFGERDDVYTGVVPLYEVLGEPVHSGYHPDRPVQPEMQQWIDTRNRSERDYAEKVAQIPSS</sequence>
<dbReference type="RefSeq" id="XP_018126942.2">
    <property type="nucleotide sequence ID" value="XM_018278229.2"/>
</dbReference>
<keyword evidence="1" id="KW-0812">Transmembrane</keyword>
<reference evidence="3" key="2">
    <citation type="journal article" date="2018" name="Nat. Commun.">
        <title>Extreme sensitivity to ultraviolet light in the fungal pathogen causing white-nose syndrome of bats.</title>
        <authorList>
            <person name="Palmer J.M."/>
            <person name="Drees K.P."/>
            <person name="Foster J.T."/>
            <person name="Lindner D.L."/>
        </authorList>
    </citation>
    <scope>NUCLEOTIDE SEQUENCE [LARGE SCALE GENOMIC DNA]</scope>
    <source>
        <strain evidence="3">UAMH 10579</strain>
    </source>
</reference>
<dbReference type="Proteomes" id="UP000091956">
    <property type="component" value="Unassembled WGS sequence"/>
</dbReference>
<gene>
    <name evidence="2" type="ORF">VE01_08810</name>
</gene>
<dbReference type="PANTHER" id="PTHR34071">
    <property type="entry name" value="5-NITROIMIDAZOLE ANTIBIOTICS RESISTANCE PROTEIN, NIMA-FAMILY-RELATED PROTEIN-RELATED"/>
    <property type="match status" value="1"/>
</dbReference>
<organism evidence="2 3">
    <name type="scientific">Pseudogymnoascus verrucosus</name>
    <dbReference type="NCBI Taxonomy" id="342668"/>
    <lineage>
        <taxon>Eukaryota</taxon>
        <taxon>Fungi</taxon>
        <taxon>Dikarya</taxon>
        <taxon>Ascomycota</taxon>
        <taxon>Pezizomycotina</taxon>
        <taxon>Leotiomycetes</taxon>
        <taxon>Thelebolales</taxon>
        <taxon>Thelebolaceae</taxon>
        <taxon>Pseudogymnoascus</taxon>
    </lineage>
</organism>
<dbReference type="Gene3D" id="2.30.110.10">
    <property type="entry name" value="Electron Transport, Fmn-binding Protein, Chain A"/>
    <property type="match status" value="1"/>
</dbReference>
<proteinExistence type="predicted"/>
<keyword evidence="1" id="KW-0472">Membrane</keyword>
<protein>
    <recommendedName>
        <fullName evidence="4">Flavin-nucleotide-binding protein</fullName>
    </recommendedName>
</protein>
<reference evidence="2 3" key="1">
    <citation type="submission" date="2016-03" db="EMBL/GenBank/DDBJ databases">
        <title>Comparative genomics of Pseudogymnoascus destructans, the fungus causing white-nose syndrome of bats.</title>
        <authorList>
            <person name="Palmer J.M."/>
            <person name="Drees K.P."/>
            <person name="Foster J.T."/>
            <person name="Lindner D.L."/>
        </authorList>
    </citation>
    <scope>NUCLEOTIDE SEQUENCE [LARGE SCALE GENOMIC DNA]</scope>
    <source>
        <strain evidence="2 3">UAMH 10579</strain>
    </source>
</reference>
<feature type="transmembrane region" description="Helical" evidence="1">
    <location>
        <begin position="21"/>
        <end position="41"/>
    </location>
</feature>
<dbReference type="SUPFAM" id="SSF50475">
    <property type="entry name" value="FMN-binding split barrel"/>
    <property type="match status" value="1"/>
</dbReference>
<evidence type="ECO:0000313" key="2">
    <source>
        <dbReference type="EMBL" id="OBT93209.2"/>
    </source>
</evidence>
<dbReference type="STRING" id="342668.A0A1B8GBI3"/>
<dbReference type="InterPro" id="IPR012349">
    <property type="entry name" value="Split_barrel_FMN-bd"/>
</dbReference>
<dbReference type="EMBL" id="KV460256">
    <property type="protein sequence ID" value="OBT93209.2"/>
    <property type="molecule type" value="Genomic_DNA"/>
</dbReference>
<dbReference type="InterPro" id="IPR024747">
    <property type="entry name" value="Pyridox_Oxase-rel"/>
</dbReference>
<name>A0A1B8GBI3_9PEZI</name>
<evidence type="ECO:0000313" key="3">
    <source>
        <dbReference type="Proteomes" id="UP000091956"/>
    </source>
</evidence>